<organism evidence="1 2">
    <name type="scientific">Pseudonocardia bannensis</name>
    <dbReference type="NCBI Taxonomy" id="630973"/>
    <lineage>
        <taxon>Bacteria</taxon>
        <taxon>Bacillati</taxon>
        <taxon>Actinomycetota</taxon>
        <taxon>Actinomycetes</taxon>
        <taxon>Pseudonocardiales</taxon>
        <taxon>Pseudonocardiaceae</taxon>
        <taxon>Pseudonocardia</taxon>
    </lineage>
</organism>
<dbReference type="Proteomes" id="UP000586918">
    <property type="component" value="Unassembled WGS sequence"/>
</dbReference>
<name>A0A848DL41_9PSEU</name>
<protein>
    <submittedName>
        <fullName evidence="1">Uncharacterized protein</fullName>
    </submittedName>
</protein>
<gene>
    <name evidence="1" type="ORF">HF519_17135</name>
</gene>
<dbReference type="EMBL" id="JAAXKZ010000062">
    <property type="protein sequence ID" value="NMH93263.1"/>
    <property type="molecule type" value="Genomic_DNA"/>
</dbReference>
<keyword evidence="2" id="KW-1185">Reference proteome</keyword>
<dbReference type="RefSeq" id="WP_169413963.1">
    <property type="nucleotide sequence ID" value="NZ_JAAXKZ010000062.1"/>
</dbReference>
<comment type="caution">
    <text evidence="1">The sequence shown here is derived from an EMBL/GenBank/DDBJ whole genome shotgun (WGS) entry which is preliminary data.</text>
</comment>
<proteinExistence type="predicted"/>
<dbReference type="AlphaFoldDB" id="A0A848DL41"/>
<reference evidence="1 2" key="1">
    <citation type="submission" date="2020-04" db="EMBL/GenBank/DDBJ databases">
        <authorList>
            <person name="Klaysubun C."/>
            <person name="Duangmal K."/>
            <person name="Lipun K."/>
        </authorList>
    </citation>
    <scope>NUCLEOTIDE SEQUENCE [LARGE SCALE GENOMIC DNA]</scope>
    <source>
        <strain evidence="1 2">DSM 45300</strain>
    </source>
</reference>
<sequence>MTRLSRSEVEAVVADIAYWAAVGVFVLCVEPAAEAGVRVGVTRLDGWVRRALRSRYEFPVECWASG</sequence>
<evidence type="ECO:0000313" key="1">
    <source>
        <dbReference type="EMBL" id="NMH93263.1"/>
    </source>
</evidence>
<accession>A0A848DL41</accession>
<evidence type="ECO:0000313" key="2">
    <source>
        <dbReference type="Proteomes" id="UP000586918"/>
    </source>
</evidence>